<dbReference type="EMBL" id="BSNX01000030">
    <property type="protein sequence ID" value="GLQ73259.1"/>
    <property type="molecule type" value="Genomic_DNA"/>
</dbReference>
<dbReference type="RefSeq" id="WP_126609502.1">
    <property type="nucleotide sequence ID" value="NZ_AP025144.1"/>
</dbReference>
<proteinExistence type="predicted"/>
<keyword evidence="3" id="KW-1185">Reference proteome</keyword>
<dbReference type="AlphaFoldDB" id="A0AAV5NSF5"/>
<reference evidence="3" key="1">
    <citation type="journal article" date="2019" name="Int. J. Syst. Evol. Microbiol.">
        <title>The Global Catalogue of Microorganisms (GCM) 10K type strain sequencing project: providing services to taxonomists for standard genome sequencing and annotation.</title>
        <authorList>
            <consortium name="The Broad Institute Genomics Platform"/>
            <consortium name="The Broad Institute Genome Sequencing Center for Infectious Disease"/>
            <person name="Wu L."/>
            <person name="Ma J."/>
        </authorList>
    </citation>
    <scope>NUCLEOTIDE SEQUENCE [LARGE SCALE GENOMIC DNA]</scope>
    <source>
        <strain evidence="3">NBRC 15640</strain>
    </source>
</reference>
<sequence length="69" mass="7511">MILKPNNKDIPVRNPEGGFLSDEGEKVKRNSYWLRRIADGDVVEVNATADAPAKTKSTNASAKQAIKGE</sequence>
<dbReference type="InterPro" id="IPR024400">
    <property type="entry name" value="DUF2635"/>
</dbReference>
<name>A0AAV5NSF5_9VIBR</name>
<feature type="compositionally biased region" description="Basic and acidic residues" evidence="1">
    <location>
        <begin position="1"/>
        <end position="11"/>
    </location>
</feature>
<dbReference type="Pfam" id="PF10948">
    <property type="entry name" value="DUF2635"/>
    <property type="match status" value="1"/>
</dbReference>
<feature type="region of interest" description="Disordered" evidence="1">
    <location>
        <begin position="1"/>
        <end position="23"/>
    </location>
</feature>
<evidence type="ECO:0000313" key="2">
    <source>
        <dbReference type="EMBL" id="GLQ73259.1"/>
    </source>
</evidence>
<evidence type="ECO:0008006" key="4">
    <source>
        <dbReference type="Google" id="ProtNLM"/>
    </source>
</evidence>
<evidence type="ECO:0000256" key="1">
    <source>
        <dbReference type="SAM" id="MobiDB-lite"/>
    </source>
</evidence>
<organism evidence="2 3">
    <name type="scientific">Vibrio penaeicida</name>
    <dbReference type="NCBI Taxonomy" id="104609"/>
    <lineage>
        <taxon>Bacteria</taxon>
        <taxon>Pseudomonadati</taxon>
        <taxon>Pseudomonadota</taxon>
        <taxon>Gammaproteobacteria</taxon>
        <taxon>Vibrionales</taxon>
        <taxon>Vibrionaceae</taxon>
        <taxon>Vibrio</taxon>
    </lineage>
</organism>
<dbReference type="Proteomes" id="UP001156690">
    <property type="component" value="Unassembled WGS sequence"/>
</dbReference>
<gene>
    <name evidence="2" type="ORF">GCM10007932_26190</name>
</gene>
<feature type="region of interest" description="Disordered" evidence="1">
    <location>
        <begin position="48"/>
        <end position="69"/>
    </location>
</feature>
<accession>A0AAV5NSF5</accession>
<evidence type="ECO:0000313" key="3">
    <source>
        <dbReference type="Proteomes" id="UP001156690"/>
    </source>
</evidence>
<protein>
    <recommendedName>
        <fullName evidence="4">DUF2635 domain-containing protein</fullName>
    </recommendedName>
</protein>
<comment type="caution">
    <text evidence="2">The sequence shown here is derived from an EMBL/GenBank/DDBJ whole genome shotgun (WGS) entry which is preliminary data.</text>
</comment>